<feature type="region of interest" description="Disordered" evidence="1">
    <location>
        <begin position="1"/>
        <end position="290"/>
    </location>
</feature>
<feature type="compositionally biased region" description="Basic residues" evidence="1">
    <location>
        <begin position="278"/>
        <end position="290"/>
    </location>
</feature>
<name>A0A9L0IKJ2_EQUAS</name>
<keyword evidence="3" id="KW-1185">Reference proteome</keyword>
<feature type="compositionally biased region" description="Basic and acidic residues" evidence="1">
    <location>
        <begin position="248"/>
        <end position="257"/>
    </location>
</feature>
<reference evidence="2" key="3">
    <citation type="submission" date="2025-09" db="UniProtKB">
        <authorList>
            <consortium name="Ensembl"/>
        </authorList>
    </citation>
    <scope>IDENTIFICATION</scope>
</reference>
<evidence type="ECO:0000256" key="1">
    <source>
        <dbReference type="SAM" id="MobiDB-lite"/>
    </source>
</evidence>
<reference evidence="2 3" key="1">
    <citation type="journal article" date="2020" name="Nat. Commun.">
        <title>Donkey genomes provide new insights into domestication and selection for coat color.</title>
        <authorList>
            <person name="Wang"/>
            <person name="C."/>
            <person name="Li"/>
            <person name="H."/>
            <person name="Guo"/>
            <person name="Y."/>
            <person name="Huang"/>
            <person name="J."/>
            <person name="Sun"/>
            <person name="Y."/>
            <person name="Min"/>
            <person name="J."/>
            <person name="Wang"/>
            <person name="J."/>
            <person name="Fang"/>
            <person name="X."/>
            <person name="Zhao"/>
            <person name="Z."/>
            <person name="Wang"/>
            <person name="S."/>
            <person name="Zhang"/>
            <person name="Y."/>
            <person name="Liu"/>
            <person name="Q."/>
            <person name="Jiang"/>
            <person name="Q."/>
            <person name="Wang"/>
            <person name="X."/>
            <person name="Guo"/>
            <person name="Y."/>
            <person name="Yang"/>
            <person name="C."/>
            <person name="Wang"/>
            <person name="Y."/>
            <person name="Tian"/>
            <person name="F."/>
            <person name="Zhuang"/>
            <person name="G."/>
            <person name="Fan"/>
            <person name="Y."/>
            <person name="Gao"/>
            <person name="Q."/>
            <person name="Li"/>
            <person name="Y."/>
            <person name="Ju"/>
            <person name="Z."/>
            <person name="Li"/>
            <person name="J."/>
            <person name="Li"/>
            <person name="R."/>
            <person name="Hou"/>
            <person name="M."/>
            <person name="Yang"/>
            <person name="G."/>
            <person name="Liu"/>
            <person name="G."/>
            <person name="Liu"/>
            <person name="W."/>
            <person name="Guo"/>
            <person name="J."/>
            <person name="Pan"/>
            <person name="S."/>
            <person name="Fan"/>
            <person name="G."/>
            <person name="Zhang"/>
            <person name="W."/>
            <person name="Zhang"/>
            <person name="R."/>
            <person name="Yu"/>
            <person name="J."/>
            <person name="Zhang"/>
            <person name="X."/>
            <person name="Yin"/>
            <person name="Q."/>
            <person name="Ji"/>
            <person name="C."/>
            <person name="Jin"/>
            <person name="Y."/>
            <person name="Yue"/>
            <person name="G."/>
            <person name="Liu"/>
            <person name="M."/>
            <person name="Xu"/>
            <person name="J."/>
            <person name="Liu"/>
            <person name="S."/>
            <person name="Jordana"/>
            <person name="J."/>
            <person name="Noce"/>
            <person name="A."/>
            <person name="Amills"/>
            <person name="M."/>
            <person name="Wu"/>
            <person name="D.D."/>
            <person name="Li"/>
            <person name="S."/>
            <person name="Zhou"/>
            <person name="X. and Zhong"/>
            <person name="J."/>
        </authorList>
    </citation>
    <scope>NUCLEOTIDE SEQUENCE [LARGE SCALE GENOMIC DNA]</scope>
</reference>
<reference evidence="2" key="2">
    <citation type="submission" date="2025-08" db="UniProtKB">
        <authorList>
            <consortium name="Ensembl"/>
        </authorList>
    </citation>
    <scope>IDENTIFICATION</scope>
</reference>
<organism evidence="2 3">
    <name type="scientific">Equus asinus</name>
    <name type="common">Donkey</name>
    <name type="synonym">Equus africanus asinus</name>
    <dbReference type="NCBI Taxonomy" id="9793"/>
    <lineage>
        <taxon>Eukaryota</taxon>
        <taxon>Metazoa</taxon>
        <taxon>Chordata</taxon>
        <taxon>Craniata</taxon>
        <taxon>Vertebrata</taxon>
        <taxon>Euteleostomi</taxon>
        <taxon>Mammalia</taxon>
        <taxon>Eutheria</taxon>
        <taxon>Laurasiatheria</taxon>
        <taxon>Perissodactyla</taxon>
        <taxon>Equidae</taxon>
        <taxon>Equus</taxon>
    </lineage>
</organism>
<proteinExistence type="predicted"/>
<accession>A0A9L0IKJ2</accession>
<dbReference type="Proteomes" id="UP000694387">
    <property type="component" value="Chromosome 16"/>
</dbReference>
<feature type="compositionally biased region" description="Acidic residues" evidence="1">
    <location>
        <begin position="21"/>
        <end position="39"/>
    </location>
</feature>
<evidence type="ECO:0000313" key="3">
    <source>
        <dbReference type="Proteomes" id="UP000694387"/>
    </source>
</evidence>
<sequence length="290" mass="29704">MTLSGGGSASDMSGQTVLTAEDVDIDVVGEGDDGLEEKDSDAGCDSPPGPPELRLDEADEVTPAAPRHGQPQPPHQQPLALPKEAAGAGAGPGGEAGRVRADGGKGGAGGEEGGGSGGGRRRARRGGRPGPEQAQEQPGEAALLVHRAHHHGHPAEPAEEADPERHLRVHQQPLPLLPGEVPRLAEQHPPQPLAQRLLRQDPPRAGQPGQGQLLDPGPAVRGHVRQRQLPAAPEALQAPPAGAPARADGAHDAELRRLQPGGGGGRRGALRPPLRPAPRGRGRRLHAPGG</sequence>
<dbReference type="Ensembl" id="ENSEAST00005042859.1">
    <property type="protein sequence ID" value="ENSEASP00005038300.1"/>
    <property type="gene ID" value="ENSEASG00005034981.1"/>
</dbReference>
<feature type="compositionally biased region" description="Low complexity" evidence="1">
    <location>
        <begin position="227"/>
        <end position="247"/>
    </location>
</feature>
<dbReference type="GeneTree" id="ENSGT00940000161645"/>
<feature type="compositionally biased region" description="Gly residues" evidence="1">
    <location>
        <begin position="104"/>
        <end position="118"/>
    </location>
</feature>
<dbReference type="AlphaFoldDB" id="A0A9L0IKJ2"/>
<protein>
    <submittedName>
        <fullName evidence="2">Uncharacterized protein</fullName>
    </submittedName>
</protein>
<feature type="compositionally biased region" description="Low complexity" evidence="1">
    <location>
        <begin position="206"/>
        <end position="218"/>
    </location>
</feature>
<evidence type="ECO:0000313" key="2">
    <source>
        <dbReference type="Ensembl" id="ENSEASP00005038300.1"/>
    </source>
</evidence>
<feature type="compositionally biased region" description="Low complexity" evidence="1">
    <location>
        <begin position="77"/>
        <end position="87"/>
    </location>
</feature>